<comment type="subcellular location">
    <subcellularLocation>
        <location evidence="2">Membrane</location>
        <topology evidence="2">Multi-pass membrane protein</topology>
    </subcellularLocation>
</comment>
<gene>
    <name evidence="13" type="primary">rseP</name>
    <name evidence="13" type="ORF">VA613_04155</name>
</gene>
<keyword evidence="5 11" id="KW-0812">Transmembrane</keyword>
<comment type="cofactor">
    <cofactor evidence="1 11">
        <name>Zn(2+)</name>
        <dbReference type="ChEBI" id="CHEBI:29105"/>
    </cofactor>
</comment>
<evidence type="ECO:0000256" key="7">
    <source>
        <dbReference type="ARBA" id="ARBA00022833"/>
    </source>
</evidence>
<keyword evidence="6 11" id="KW-0378">Hydrolase</keyword>
<organism evidence="13 14">
    <name type="scientific">Thiobacillus sedimenti</name>
    <dbReference type="NCBI Taxonomy" id="3110231"/>
    <lineage>
        <taxon>Bacteria</taxon>
        <taxon>Pseudomonadati</taxon>
        <taxon>Pseudomonadota</taxon>
        <taxon>Betaproteobacteria</taxon>
        <taxon>Nitrosomonadales</taxon>
        <taxon>Thiobacillaceae</taxon>
        <taxon>Thiobacillus</taxon>
    </lineage>
</organism>
<evidence type="ECO:0000313" key="13">
    <source>
        <dbReference type="EMBL" id="WRS40068.1"/>
    </source>
</evidence>
<dbReference type="EMBL" id="CP141769">
    <property type="protein sequence ID" value="WRS40068.1"/>
    <property type="molecule type" value="Genomic_DNA"/>
</dbReference>
<name>A0ABZ1CQ68_9PROT</name>
<dbReference type="PANTHER" id="PTHR42837:SF2">
    <property type="entry name" value="MEMBRANE METALLOPROTEASE ARASP2, CHLOROPLASTIC-RELATED"/>
    <property type="match status" value="1"/>
</dbReference>
<evidence type="ECO:0000256" key="2">
    <source>
        <dbReference type="ARBA" id="ARBA00004141"/>
    </source>
</evidence>
<sequence length="450" mass="48691">MSVLHTVVWFLVAIGILVVAHEFGHYLAARLAGVKVLRFSLGFGRPVFSRRLGRDRTEWAVAALPFGGYVKMLDEREGEVPPAEAHRSFNRASVWRRIGIVVAGPVANFLLAVVLYWALFLHGMPAMKPLIGEPPAGSPAARAGLVAGDEIRRVDGADTPSFQDLRLELLRAGVAGDALTLELADGRRVRLDAPPLASENLERDTLRPLGIVPYTPQIDPVIGEVLPDGAAARAGFRRGDRLIAADGAFVPDWQAWVTVVRAHPSKPMRIAYERDGQRGELTVVPDTVEEKGQRVGKIGAGPEVDEAMMAGLPTEVRYGPVEALVRGAQKTWEMSAFTLEMMGRMVIGQISWRNLSGPLTIADYAGQSATLGWISFVGFLALVSVSLGVLNLLPVPLLDGGHLMYYVAEALTGRPVSERAMEIGSRIGMALLLLLMSFALFNDLQRLLGG</sequence>
<dbReference type="SMART" id="SM00228">
    <property type="entry name" value="PDZ"/>
    <property type="match status" value="2"/>
</dbReference>
<dbReference type="PANTHER" id="PTHR42837">
    <property type="entry name" value="REGULATOR OF SIGMA-E PROTEASE RSEP"/>
    <property type="match status" value="1"/>
</dbReference>
<keyword evidence="4" id="KW-0645">Protease</keyword>
<feature type="domain" description="PDZ" evidence="12">
    <location>
        <begin position="207"/>
        <end position="276"/>
    </location>
</feature>
<dbReference type="EC" id="3.4.24.-" evidence="11"/>
<evidence type="ECO:0000256" key="5">
    <source>
        <dbReference type="ARBA" id="ARBA00022692"/>
    </source>
</evidence>
<reference evidence="13 14" key="1">
    <citation type="submission" date="2023-12" db="EMBL/GenBank/DDBJ databases">
        <title>Thiobacillus sedimentum sp. nov., a chemolithoautotrophic sulfur-oxidizing bacterium isolated from freshwater sediment.</title>
        <authorList>
            <person name="Luo J."/>
            <person name="Dai C."/>
        </authorList>
    </citation>
    <scope>NUCLEOTIDE SEQUENCE [LARGE SCALE GENOMIC DNA]</scope>
    <source>
        <strain evidence="13 14">SCUT-2</strain>
    </source>
</reference>
<proteinExistence type="inferred from homology"/>
<evidence type="ECO:0000256" key="8">
    <source>
        <dbReference type="ARBA" id="ARBA00022989"/>
    </source>
</evidence>
<dbReference type="InterPro" id="IPR008915">
    <property type="entry name" value="Peptidase_M50"/>
</dbReference>
<protein>
    <recommendedName>
        <fullName evidence="11">Zinc metalloprotease</fullName>
        <ecNumber evidence="11">3.4.24.-</ecNumber>
    </recommendedName>
</protein>
<dbReference type="Proteomes" id="UP001334732">
    <property type="component" value="Chromosome"/>
</dbReference>
<keyword evidence="14" id="KW-1185">Reference proteome</keyword>
<feature type="transmembrane region" description="Helical" evidence="11">
    <location>
        <begin position="98"/>
        <end position="119"/>
    </location>
</feature>
<feature type="transmembrane region" description="Helical" evidence="11">
    <location>
        <begin position="423"/>
        <end position="441"/>
    </location>
</feature>
<dbReference type="CDD" id="cd06163">
    <property type="entry name" value="S2P-M50_PDZ_RseP-like"/>
    <property type="match status" value="1"/>
</dbReference>
<feature type="domain" description="PDZ" evidence="12">
    <location>
        <begin position="96"/>
        <end position="187"/>
    </location>
</feature>
<dbReference type="InterPro" id="IPR004387">
    <property type="entry name" value="Pept_M50_Zn"/>
</dbReference>
<evidence type="ECO:0000259" key="12">
    <source>
        <dbReference type="SMART" id="SM00228"/>
    </source>
</evidence>
<evidence type="ECO:0000256" key="3">
    <source>
        <dbReference type="ARBA" id="ARBA00007931"/>
    </source>
</evidence>
<keyword evidence="9 11" id="KW-0482">Metalloprotease</keyword>
<evidence type="ECO:0000256" key="11">
    <source>
        <dbReference type="RuleBase" id="RU362031"/>
    </source>
</evidence>
<dbReference type="InterPro" id="IPR001478">
    <property type="entry name" value="PDZ"/>
</dbReference>
<keyword evidence="7 11" id="KW-0862">Zinc</keyword>
<comment type="similarity">
    <text evidence="3 11">Belongs to the peptidase M50B family.</text>
</comment>
<keyword evidence="11" id="KW-0479">Metal-binding</keyword>
<evidence type="ECO:0000313" key="14">
    <source>
        <dbReference type="Proteomes" id="UP001334732"/>
    </source>
</evidence>
<dbReference type="NCBIfam" id="TIGR00054">
    <property type="entry name" value="RIP metalloprotease RseP"/>
    <property type="match status" value="1"/>
</dbReference>
<dbReference type="CDD" id="cd23081">
    <property type="entry name" value="cpPDZ_EcRseP-like"/>
    <property type="match status" value="1"/>
</dbReference>
<keyword evidence="8 11" id="KW-1133">Transmembrane helix</keyword>
<dbReference type="Pfam" id="PF17820">
    <property type="entry name" value="PDZ_6"/>
    <property type="match status" value="1"/>
</dbReference>
<dbReference type="InterPro" id="IPR041489">
    <property type="entry name" value="PDZ_6"/>
</dbReference>
<dbReference type="Gene3D" id="2.30.42.10">
    <property type="match status" value="2"/>
</dbReference>
<evidence type="ECO:0000256" key="4">
    <source>
        <dbReference type="ARBA" id="ARBA00022670"/>
    </source>
</evidence>
<accession>A0ABZ1CQ68</accession>
<evidence type="ECO:0000256" key="10">
    <source>
        <dbReference type="ARBA" id="ARBA00023136"/>
    </source>
</evidence>
<evidence type="ECO:0000256" key="1">
    <source>
        <dbReference type="ARBA" id="ARBA00001947"/>
    </source>
</evidence>
<feature type="transmembrane region" description="Helical" evidence="11">
    <location>
        <begin position="371"/>
        <end position="393"/>
    </location>
</feature>
<dbReference type="GO" id="GO:0008237">
    <property type="term" value="F:metallopeptidase activity"/>
    <property type="evidence" value="ECO:0007669"/>
    <property type="project" value="UniProtKB-KW"/>
</dbReference>
<evidence type="ECO:0000256" key="6">
    <source>
        <dbReference type="ARBA" id="ARBA00022801"/>
    </source>
</evidence>
<dbReference type="InterPro" id="IPR036034">
    <property type="entry name" value="PDZ_sf"/>
</dbReference>
<keyword evidence="10 11" id="KW-0472">Membrane</keyword>
<dbReference type="RefSeq" id="WP_324780599.1">
    <property type="nucleotide sequence ID" value="NZ_CP141769.1"/>
</dbReference>
<feature type="transmembrane region" description="Helical" evidence="11">
    <location>
        <begin position="6"/>
        <end position="28"/>
    </location>
</feature>
<dbReference type="Pfam" id="PF02163">
    <property type="entry name" value="Peptidase_M50"/>
    <property type="match status" value="1"/>
</dbReference>
<evidence type="ECO:0000256" key="9">
    <source>
        <dbReference type="ARBA" id="ARBA00023049"/>
    </source>
</evidence>
<dbReference type="SUPFAM" id="SSF50156">
    <property type="entry name" value="PDZ domain-like"/>
    <property type="match status" value="2"/>
</dbReference>